<reference evidence="1 2" key="1">
    <citation type="submission" date="2016-04" db="EMBL/GenBank/DDBJ databases">
        <title>The genome of Intoshia linei affirms orthonectids as highly simplified spiralians.</title>
        <authorList>
            <person name="Mikhailov K.V."/>
            <person name="Slusarev G.S."/>
            <person name="Nikitin M.A."/>
            <person name="Logacheva M.D."/>
            <person name="Penin A."/>
            <person name="Aleoshin V."/>
            <person name="Panchin Y.V."/>
        </authorList>
    </citation>
    <scope>NUCLEOTIDE SEQUENCE [LARGE SCALE GENOMIC DNA]</scope>
    <source>
        <strain evidence="1">Intl2013</strain>
        <tissue evidence="1">Whole animal</tissue>
    </source>
</reference>
<dbReference type="AlphaFoldDB" id="A0A177B658"/>
<gene>
    <name evidence="1" type="ORF">A3Q56_02499</name>
</gene>
<proteinExistence type="predicted"/>
<evidence type="ECO:0000313" key="1">
    <source>
        <dbReference type="EMBL" id="OAF69768.1"/>
    </source>
</evidence>
<dbReference type="Proteomes" id="UP000078046">
    <property type="component" value="Unassembled WGS sequence"/>
</dbReference>
<dbReference type="EMBL" id="LWCA01000233">
    <property type="protein sequence ID" value="OAF69768.1"/>
    <property type="molecule type" value="Genomic_DNA"/>
</dbReference>
<comment type="caution">
    <text evidence="1">The sequence shown here is derived from an EMBL/GenBank/DDBJ whole genome shotgun (WGS) entry which is preliminary data.</text>
</comment>
<evidence type="ECO:0000313" key="2">
    <source>
        <dbReference type="Proteomes" id="UP000078046"/>
    </source>
</evidence>
<organism evidence="1 2">
    <name type="scientific">Intoshia linei</name>
    <dbReference type="NCBI Taxonomy" id="1819745"/>
    <lineage>
        <taxon>Eukaryota</taxon>
        <taxon>Metazoa</taxon>
        <taxon>Spiralia</taxon>
        <taxon>Lophotrochozoa</taxon>
        <taxon>Mesozoa</taxon>
        <taxon>Orthonectida</taxon>
        <taxon>Rhopaluridae</taxon>
        <taxon>Intoshia</taxon>
    </lineage>
</organism>
<sequence>MSTGLMKIPEPIMTPTITVVPEKRMSGLSFCVVTCERIIAVAMSILSFSKRILSQTSRGSRLNSS</sequence>
<name>A0A177B658_9BILA</name>
<protein>
    <submittedName>
        <fullName evidence="1">Uncharacterized protein</fullName>
    </submittedName>
</protein>
<keyword evidence="2" id="KW-1185">Reference proteome</keyword>
<accession>A0A177B658</accession>